<dbReference type="InterPro" id="IPR000719">
    <property type="entry name" value="Prot_kinase_dom"/>
</dbReference>
<protein>
    <recommendedName>
        <fullName evidence="4">Protein kinase domain-containing protein</fullName>
    </recommendedName>
</protein>
<dbReference type="OrthoDB" id="693162at2759"/>
<dbReference type="Pfam" id="PF00069">
    <property type="entry name" value="Pkinase"/>
    <property type="match status" value="1"/>
</dbReference>
<evidence type="ECO:0000256" key="1">
    <source>
        <dbReference type="ARBA" id="ARBA00022741"/>
    </source>
</evidence>
<organism evidence="5 6">
    <name type="scientific">Oryza meyeriana var. granulata</name>
    <dbReference type="NCBI Taxonomy" id="110450"/>
    <lineage>
        <taxon>Eukaryota</taxon>
        <taxon>Viridiplantae</taxon>
        <taxon>Streptophyta</taxon>
        <taxon>Embryophyta</taxon>
        <taxon>Tracheophyta</taxon>
        <taxon>Spermatophyta</taxon>
        <taxon>Magnoliopsida</taxon>
        <taxon>Liliopsida</taxon>
        <taxon>Poales</taxon>
        <taxon>Poaceae</taxon>
        <taxon>BOP clade</taxon>
        <taxon>Oryzoideae</taxon>
        <taxon>Oryzeae</taxon>
        <taxon>Oryzinae</taxon>
        <taxon>Oryza</taxon>
        <taxon>Oryza meyeriana</taxon>
    </lineage>
</organism>
<dbReference type="Proteomes" id="UP000479710">
    <property type="component" value="Unassembled WGS sequence"/>
</dbReference>
<dbReference type="GO" id="GO:0005524">
    <property type="term" value="F:ATP binding"/>
    <property type="evidence" value="ECO:0007669"/>
    <property type="project" value="UniProtKB-KW"/>
</dbReference>
<evidence type="ECO:0000256" key="2">
    <source>
        <dbReference type="ARBA" id="ARBA00022840"/>
    </source>
</evidence>
<dbReference type="GO" id="GO:0007166">
    <property type="term" value="P:cell surface receptor signaling pathway"/>
    <property type="evidence" value="ECO:0007669"/>
    <property type="project" value="InterPro"/>
</dbReference>
<sequence length="162" mass="17301">MAKFLLSALLICLSAIGVVAAADDVPVARPGCPSKCGDVDIPFPFGIGNRCVDSTNGQGYHCNCSDGYDGNPYIKDGCKVPMLVYEFIPNGMLFNLIHGDHCQHISLVTRLCIAHESAEALAYLHSYASPPILHGDVKSSNILDGDFTVKVSDFGTSILAPW</sequence>
<gene>
    <name evidence="5" type="ORF">E2562_024872</name>
</gene>
<keyword evidence="6" id="KW-1185">Reference proteome</keyword>
<name>A0A6G1DQ23_9ORYZ</name>
<dbReference type="PROSITE" id="PS50011">
    <property type="entry name" value="PROTEIN_KINASE_DOM"/>
    <property type="match status" value="1"/>
</dbReference>
<dbReference type="GO" id="GO:0004674">
    <property type="term" value="F:protein serine/threonine kinase activity"/>
    <property type="evidence" value="ECO:0007669"/>
    <property type="project" value="TreeGrafter"/>
</dbReference>
<dbReference type="EMBL" id="SPHZ02000006">
    <property type="protein sequence ID" value="KAF0913783.1"/>
    <property type="molecule type" value="Genomic_DNA"/>
</dbReference>
<dbReference type="InterPro" id="IPR045274">
    <property type="entry name" value="WAK-like"/>
</dbReference>
<feature type="signal peptide" evidence="3">
    <location>
        <begin position="1"/>
        <end position="21"/>
    </location>
</feature>
<keyword evidence="3" id="KW-0732">Signal</keyword>
<dbReference type="SUPFAM" id="SSF56112">
    <property type="entry name" value="Protein kinase-like (PK-like)"/>
    <property type="match status" value="1"/>
</dbReference>
<dbReference type="PANTHER" id="PTHR27005">
    <property type="entry name" value="WALL-ASSOCIATED RECEPTOR KINASE-LIKE 21"/>
    <property type="match status" value="1"/>
</dbReference>
<evidence type="ECO:0000259" key="4">
    <source>
        <dbReference type="PROSITE" id="PS50011"/>
    </source>
</evidence>
<evidence type="ECO:0000313" key="6">
    <source>
        <dbReference type="Proteomes" id="UP000479710"/>
    </source>
</evidence>
<dbReference type="InterPro" id="IPR011009">
    <property type="entry name" value="Kinase-like_dom_sf"/>
</dbReference>
<dbReference type="AlphaFoldDB" id="A0A6G1DQ23"/>
<accession>A0A6G1DQ23</accession>
<comment type="caution">
    <text evidence="5">The sequence shown here is derived from an EMBL/GenBank/DDBJ whole genome shotgun (WGS) entry which is preliminary data.</text>
</comment>
<keyword evidence="1" id="KW-0547">Nucleotide-binding</keyword>
<dbReference type="GO" id="GO:0005886">
    <property type="term" value="C:plasma membrane"/>
    <property type="evidence" value="ECO:0007669"/>
    <property type="project" value="TreeGrafter"/>
</dbReference>
<evidence type="ECO:0000313" key="5">
    <source>
        <dbReference type="EMBL" id="KAF0913783.1"/>
    </source>
</evidence>
<evidence type="ECO:0000256" key="3">
    <source>
        <dbReference type="SAM" id="SignalP"/>
    </source>
</evidence>
<dbReference type="Gene3D" id="1.10.510.10">
    <property type="entry name" value="Transferase(Phosphotransferase) domain 1"/>
    <property type="match status" value="1"/>
</dbReference>
<dbReference type="PANTHER" id="PTHR27005:SF479">
    <property type="entry name" value="OS06G0706600 PROTEIN"/>
    <property type="match status" value="1"/>
</dbReference>
<feature type="domain" description="Protein kinase" evidence="4">
    <location>
        <begin position="1"/>
        <end position="162"/>
    </location>
</feature>
<feature type="chain" id="PRO_5026183585" description="Protein kinase domain-containing protein" evidence="3">
    <location>
        <begin position="22"/>
        <end position="162"/>
    </location>
</feature>
<reference evidence="5 6" key="1">
    <citation type="submission" date="2019-11" db="EMBL/GenBank/DDBJ databases">
        <title>Whole genome sequence of Oryza granulata.</title>
        <authorList>
            <person name="Li W."/>
        </authorList>
    </citation>
    <scope>NUCLEOTIDE SEQUENCE [LARGE SCALE GENOMIC DNA]</scope>
    <source>
        <strain evidence="6">cv. Menghai</strain>
        <tissue evidence="5">Leaf</tissue>
    </source>
</reference>
<proteinExistence type="predicted"/>
<keyword evidence="2" id="KW-0067">ATP-binding</keyword>